<keyword evidence="2" id="KW-0813">Transport</keyword>
<dbReference type="PANTHER" id="PTHR34596:SF2">
    <property type="entry name" value="CHITOPORIN"/>
    <property type="match status" value="1"/>
</dbReference>
<keyword evidence="5" id="KW-0378">Hydrolase</keyword>
<evidence type="ECO:0000256" key="1">
    <source>
        <dbReference type="ARBA" id="ARBA00009075"/>
    </source>
</evidence>
<evidence type="ECO:0000313" key="5">
    <source>
        <dbReference type="EMBL" id="SUD29636.1"/>
    </source>
</evidence>
<dbReference type="GO" id="GO:0016787">
    <property type="term" value="F:hydrolase activity"/>
    <property type="evidence" value="ECO:0007669"/>
    <property type="project" value="UniProtKB-KW"/>
</dbReference>
<dbReference type="RefSeq" id="WP_038446667.1">
    <property type="nucleotide sequence ID" value="NZ_CP008896.1"/>
</dbReference>
<dbReference type="EC" id="3.4.21.-" evidence="5"/>
<comment type="similarity">
    <text evidence="1">Belongs to the outer membrane porin (Opr) (TC 1.B.25) family.</text>
</comment>
<name>A0A379IA62_PSEFL</name>
<evidence type="ECO:0000256" key="4">
    <source>
        <dbReference type="SAM" id="SignalP"/>
    </source>
</evidence>
<dbReference type="GO" id="GO:0016020">
    <property type="term" value="C:membrane"/>
    <property type="evidence" value="ECO:0007669"/>
    <property type="project" value="InterPro"/>
</dbReference>
<dbReference type="EMBL" id="UGUS01000002">
    <property type="protein sequence ID" value="SUD29636.1"/>
    <property type="molecule type" value="Genomic_DNA"/>
</dbReference>
<dbReference type="InterPro" id="IPR005318">
    <property type="entry name" value="OM_porin_bac"/>
</dbReference>
<dbReference type="AlphaFoldDB" id="A0A379IA62"/>
<feature type="signal peptide" evidence="4">
    <location>
        <begin position="1"/>
        <end position="27"/>
    </location>
</feature>
<keyword evidence="3 4" id="KW-0732">Signal</keyword>
<accession>A0A379IA62</accession>
<dbReference type="KEGG" id="pfn:HZ99_25055"/>
<evidence type="ECO:0000256" key="3">
    <source>
        <dbReference type="ARBA" id="ARBA00022729"/>
    </source>
</evidence>
<dbReference type="FunFam" id="2.40.160.10:FF:000008">
    <property type="entry name" value="OprD family porin"/>
    <property type="match status" value="1"/>
</dbReference>
<organism evidence="5 6">
    <name type="scientific">Pseudomonas fluorescens</name>
    <dbReference type="NCBI Taxonomy" id="294"/>
    <lineage>
        <taxon>Bacteria</taxon>
        <taxon>Pseudomonadati</taxon>
        <taxon>Pseudomonadota</taxon>
        <taxon>Gammaproteobacteria</taxon>
        <taxon>Pseudomonadales</taxon>
        <taxon>Pseudomonadaceae</taxon>
        <taxon>Pseudomonas</taxon>
    </lineage>
</organism>
<sequence length="421" mass="46388">MECHSRVIATCLLVSIGQIGLCASAQADFFVDSKASVELRNFYINRDYSQASTTQSKQEEWAQGFLLRYASGFTAGPVGFGLDAIGLVGLKLDSSLDRAGSGLLPRRRDGHAVDESGSLGLTAKVRASKSLLRIGTLHPRLPVVQFNDTRLLPQTFEGVHLNAQEFANVTLDAGQIRQVTQRDSTNREDLAPSVANAKGIRVSKGATSDEFNFAGVGYKWSNQLSGSYFYGELDRFYRQHNFSLLHVLPLGEGQSLKSDLRYARSYNEGQSNIDNTAVSAMFTYSVGGHAFGLAYQKMSGDTGYAYIHGADAFLPNFISNNDFANRDEKSWQARYDFNFAAVGIPGLSFMTRYVYGSEIELGAGKPTGSEWERDTDIAYVFQEGALKNLGVKWRNSSLRMNHFGSDLDDNRLIVSYTLPLL</sequence>
<dbReference type="InterPro" id="IPR023614">
    <property type="entry name" value="Porin_dom_sf"/>
</dbReference>
<gene>
    <name evidence="5" type="primary">opdH</name>
    <name evidence="5" type="ORF">NCTC10392_01581</name>
</gene>
<dbReference type="PANTHER" id="PTHR34596">
    <property type="entry name" value="CHITOPORIN"/>
    <property type="match status" value="1"/>
</dbReference>
<evidence type="ECO:0000256" key="2">
    <source>
        <dbReference type="ARBA" id="ARBA00022448"/>
    </source>
</evidence>
<protein>
    <submittedName>
        <fullName evidence="5">Putative tricarboxylate-specific porin OpdH</fullName>
        <ecNumber evidence="5">3.4.21.-</ecNumber>
    </submittedName>
</protein>
<dbReference type="Gene3D" id="2.40.160.10">
    <property type="entry name" value="Porin"/>
    <property type="match status" value="1"/>
</dbReference>
<dbReference type="GO" id="GO:0015288">
    <property type="term" value="F:porin activity"/>
    <property type="evidence" value="ECO:0007669"/>
    <property type="project" value="TreeGrafter"/>
</dbReference>
<dbReference type="Proteomes" id="UP000255125">
    <property type="component" value="Unassembled WGS sequence"/>
</dbReference>
<proteinExistence type="inferred from homology"/>
<evidence type="ECO:0000313" key="6">
    <source>
        <dbReference type="Proteomes" id="UP000255125"/>
    </source>
</evidence>
<feature type="chain" id="PRO_5016648497" evidence="4">
    <location>
        <begin position="28"/>
        <end position="421"/>
    </location>
</feature>
<reference evidence="5 6" key="1">
    <citation type="submission" date="2018-06" db="EMBL/GenBank/DDBJ databases">
        <authorList>
            <consortium name="Pathogen Informatics"/>
            <person name="Doyle S."/>
        </authorList>
    </citation>
    <scope>NUCLEOTIDE SEQUENCE [LARGE SCALE GENOMIC DNA]</scope>
    <source>
        <strain evidence="5 6">NCTC10392</strain>
    </source>
</reference>
<dbReference type="Pfam" id="PF03573">
    <property type="entry name" value="OprD"/>
    <property type="match status" value="1"/>
</dbReference>
<dbReference type="OrthoDB" id="6759120at2"/>